<proteinExistence type="predicted"/>
<evidence type="ECO:0000313" key="1">
    <source>
        <dbReference type="EMBL" id="MEE3851130.1"/>
    </source>
</evidence>
<dbReference type="EMBL" id="JAZDUF010000003">
    <property type="protein sequence ID" value="MEE3851130.1"/>
    <property type="molecule type" value="Genomic_DNA"/>
</dbReference>
<protein>
    <recommendedName>
        <fullName evidence="3">Mce-associated membrane protein</fullName>
    </recommendedName>
</protein>
<dbReference type="Proteomes" id="UP001347146">
    <property type="component" value="Unassembled WGS sequence"/>
</dbReference>
<accession>A0ABU7MDF6</accession>
<evidence type="ECO:0000313" key="2">
    <source>
        <dbReference type="Proteomes" id="UP001347146"/>
    </source>
</evidence>
<name>A0ABU7MDF6_9ACTN</name>
<reference evidence="1 2" key="1">
    <citation type="submission" date="2024-01" db="EMBL/GenBank/DDBJ databases">
        <title>Draft genome sequence of Gordonia sp. LSe1-13.</title>
        <authorList>
            <person name="Suphannarot A."/>
            <person name="Mingma R."/>
        </authorList>
    </citation>
    <scope>NUCLEOTIDE SEQUENCE [LARGE SCALE GENOMIC DNA]</scope>
    <source>
        <strain evidence="1 2">LSe1-13</strain>
    </source>
</reference>
<dbReference type="RefSeq" id="WP_330432814.1">
    <property type="nucleotide sequence ID" value="NZ_JAZDUF010000003.1"/>
</dbReference>
<gene>
    <name evidence="1" type="ORF">VZC37_12350</name>
</gene>
<comment type="caution">
    <text evidence="1">The sequence shown here is derived from an EMBL/GenBank/DDBJ whole genome shotgun (WGS) entry which is preliminary data.</text>
</comment>
<evidence type="ECO:0008006" key="3">
    <source>
        <dbReference type="Google" id="ProtNLM"/>
    </source>
</evidence>
<keyword evidence="2" id="KW-1185">Reference proteome</keyword>
<organism evidence="1 2">
    <name type="scientific">Gordonia sesuvii</name>
    <dbReference type="NCBI Taxonomy" id="3116777"/>
    <lineage>
        <taxon>Bacteria</taxon>
        <taxon>Bacillati</taxon>
        <taxon>Actinomycetota</taxon>
        <taxon>Actinomycetes</taxon>
        <taxon>Mycobacteriales</taxon>
        <taxon>Gordoniaceae</taxon>
        <taxon>Gordonia</taxon>
    </lineage>
</organism>
<sequence>MSKRLPMNDRRSQVISTRRALVVASVLALTLLVMLGALVAQGRQRADDSATERTRTELRRDAGEIVAQVFSVDVSSWRADRDRARALIGGEFADRYATELTRPPADGVRSVVWRPEVVGVVDAEPDRGQTLIRTSVTTEGSDAGESTTERRSITAQFDRMGDQWVLTAVQVL</sequence>